<feature type="region of interest" description="Disordered" evidence="1">
    <location>
        <begin position="88"/>
        <end position="183"/>
    </location>
</feature>
<sequence>MKPNNVIVFVLMMLLILGFIGFYLGGFLFGRYHLWVRPGLDRTYDLEQAAQAAPGRAPSPSSSSDFSLNGFDLDPVGVGQWVANLPLEDIAEEEPELVEEEAAEQELLEEEEAGQELPEGEGAGQEWPEGEGAGQEGPEGRMRGRSGRRGGGGAGVAGGEGAGQEWPEGEGAGQESPEGDGGG</sequence>
<keyword evidence="2" id="KW-0472">Membrane</keyword>
<feature type="compositionally biased region" description="Acidic residues" evidence="1">
    <location>
        <begin position="89"/>
        <end position="114"/>
    </location>
</feature>
<keyword evidence="2" id="KW-1133">Transmembrane helix</keyword>
<feature type="transmembrane region" description="Helical" evidence="2">
    <location>
        <begin position="6"/>
        <end position="29"/>
    </location>
</feature>
<evidence type="ECO:0000313" key="4">
    <source>
        <dbReference type="Proteomes" id="UP000324767"/>
    </source>
</evidence>
<reference evidence="3 4" key="1">
    <citation type="submission" date="2019-09" db="EMBL/GenBank/DDBJ databases">
        <title>The hologenome of the rock-dwelling lichen Lasallia pustulata.</title>
        <authorList>
            <person name="Greshake Tzovaras B."/>
            <person name="Segers F."/>
            <person name="Bicker A."/>
            <person name="Dal Grande F."/>
            <person name="Otte J."/>
            <person name="Hankeln T."/>
            <person name="Schmitt I."/>
            <person name="Ebersberger I."/>
        </authorList>
    </citation>
    <scope>NUCLEOTIDE SEQUENCE [LARGE SCALE GENOMIC DNA]</scope>
    <source>
        <strain evidence="3">A1-1</strain>
    </source>
</reference>
<organism evidence="3 4">
    <name type="scientific">Lasallia pustulata</name>
    <dbReference type="NCBI Taxonomy" id="136370"/>
    <lineage>
        <taxon>Eukaryota</taxon>
        <taxon>Fungi</taxon>
        <taxon>Dikarya</taxon>
        <taxon>Ascomycota</taxon>
        <taxon>Pezizomycotina</taxon>
        <taxon>Lecanoromycetes</taxon>
        <taxon>OSLEUM clade</taxon>
        <taxon>Umbilicariomycetidae</taxon>
        <taxon>Umbilicariales</taxon>
        <taxon>Umbilicariaceae</taxon>
        <taxon>Lasallia</taxon>
    </lineage>
</organism>
<dbReference type="EMBL" id="VXIT01000003">
    <property type="protein sequence ID" value="KAA6414017.1"/>
    <property type="molecule type" value="Genomic_DNA"/>
</dbReference>
<accession>A0A5M8PWL8</accession>
<comment type="caution">
    <text evidence="3">The sequence shown here is derived from an EMBL/GenBank/DDBJ whole genome shotgun (WGS) entry which is preliminary data.</text>
</comment>
<name>A0A5M8PWL8_9LECA</name>
<evidence type="ECO:0000256" key="1">
    <source>
        <dbReference type="SAM" id="MobiDB-lite"/>
    </source>
</evidence>
<keyword evidence="2" id="KW-0812">Transmembrane</keyword>
<dbReference type="Proteomes" id="UP000324767">
    <property type="component" value="Unassembled WGS sequence"/>
</dbReference>
<gene>
    <name evidence="3" type="ORF">FRX48_02379</name>
</gene>
<feature type="compositionally biased region" description="Gly residues" evidence="1">
    <location>
        <begin position="149"/>
        <end position="162"/>
    </location>
</feature>
<dbReference type="AlphaFoldDB" id="A0A5M8PWL8"/>
<evidence type="ECO:0000313" key="3">
    <source>
        <dbReference type="EMBL" id="KAA6414017.1"/>
    </source>
</evidence>
<protein>
    <submittedName>
        <fullName evidence="3">Uncharacterized protein</fullName>
    </submittedName>
</protein>
<proteinExistence type="predicted"/>
<evidence type="ECO:0000256" key="2">
    <source>
        <dbReference type="SAM" id="Phobius"/>
    </source>
</evidence>